<reference evidence="2 4" key="4">
    <citation type="journal article" date="2003" name="Mol. Microbiol.">
        <title>An integrated analysis of the genome of the hyperthermophilic archaeon Pyrococcus abyssi.</title>
        <authorList>
            <person name="Cohen G."/>
            <person name="Barbe V."/>
            <person name="Flament D."/>
            <person name="Galperin M."/>
            <person name="Heilig R."/>
            <person name="Ripp R."/>
            <person name="Lecompte O."/>
            <person name="Prieur D."/>
            <person name="Poch O."/>
            <person name="Quellerou J."/>
            <person name="Thierry J.C."/>
            <person name="Van der Oost J."/>
            <person name="Weissenbach J."/>
            <person name="Zivanovic Y."/>
            <person name="Forterre P."/>
        </authorList>
    </citation>
    <scope>NUCLEOTIDE SEQUENCE [LARGE SCALE GENOMIC DNA]</scope>
    <source>
        <strain evidence="4">GE5 / Orsay</strain>
        <strain evidence="2">Orsay</strain>
    </source>
</reference>
<keyword evidence="2" id="KW-0489">Methyltransferase</keyword>
<proteinExistence type="predicted"/>
<dbReference type="SUPFAM" id="SSF53335">
    <property type="entry name" value="S-adenosyl-L-methionine-dependent methyltransferases"/>
    <property type="match status" value="1"/>
</dbReference>
<dbReference type="AlphaFoldDB" id="Q9V214"/>
<accession>Q9V214</accession>
<keyword evidence="3" id="KW-0808">Transferase</keyword>
<dbReference type="eggNOG" id="arCOG01790">
    <property type="taxonomic scope" value="Archaea"/>
</dbReference>
<dbReference type="CDD" id="cd02440">
    <property type="entry name" value="AdoMet_MTases"/>
    <property type="match status" value="1"/>
</dbReference>
<sequence>MGLEELYKYLRWRMDPEDKRAVERFHRIVEVFEKLKDSKLISGSRVLDICAGTGIAGVALAKVLNAKKLTVLDVRREDLDKVEKWMEVAGIDVEVEKIVGDAKKVGELVEEHDVAVLFGLTMPHFNAFDAVKLFAGVASILSENGVFILEETDRVYGIMYLVGYKDFLVETKGKDYTLISVHEGYDPVKGVFKRTYYKLPGFEKVSEEEHRLWDLASQLALGSIFFKDYKLISKSEHGVEGVSHLVYLRIPRKDVAETIYTAFLDKD</sequence>
<evidence type="ECO:0000313" key="3">
    <source>
        <dbReference type="EMBL" id="CCE69637.1"/>
    </source>
</evidence>
<dbReference type="GO" id="GO:0008168">
    <property type="term" value="F:methyltransferase activity"/>
    <property type="evidence" value="ECO:0007669"/>
    <property type="project" value="UniProtKB-KW"/>
</dbReference>
<reference evidence="2" key="3">
    <citation type="journal article" date="2001" name="Genome Res.">
        <title>Genome evolution at the genus level: comparison of three complete genomes of hyperthermophilic archaea.</title>
        <authorList>
            <person name="Lecompte O."/>
            <person name="Ripp R."/>
            <person name="Puzos-Barbe V."/>
            <person name="Duprat S."/>
            <person name="Heilig R."/>
            <person name="Dietrich J."/>
            <person name="Thierry J.C."/>
            <person name="Poch O."/>
        </authorList>
    </citation>
    <scope>NUCLEOTIDE SEQUENCE</scope>
    <source>
        <strain evidence="2">Orsay</strain>
    </source>
</reference>
<dbReference type="Proteomes" id="UP000009139">
    <property type="component" value="Chromosome"/>
</dbReference>
<dbReference type="EMBL" id="AJ248283">
    <property type="protein sequence ID" value="CAB49184.1"/>
    <property type="molecule type" value="Genomic_DNA"/>
</dbReference>
<reference evidence="2" key="1">
    <citation type="submission" date="1999-07" db="EMBL/GenBank/DDBJ databases">
        <authorList>
            <person name="Genoscope"/>
        </authorList>
    </citation>
    <scope>NUCLEOTIDE SEQUENCE</scope>
    <source>
        <strain evidence="2">Orsay</strain>
    </source>
</reference>
<dbReference type="InterPro" id="IPR041698">
    <property type="entry name" value="Methyltransf_25"/>
</dbReference>
<dbReference type="STRING" id="272844.PAB0179"/>
<dbReference type="Proteomes" id="UP000000810">
    <property type="component" value="Chromosome"/>
</dbReference>
<name>Q9V214_PYRAB</name>
<evidence type="ECO:0000313" key="5">
    <source>
        <dbReference type="Proteomes" id="UP000009139"/>
    </source>
</evidence>
<protein>
    <submittedName>
        <fullName evidence="2">SAM-dependent methyltransferase</fullName>
    </submittedName>
</protein>
<evidence type="ECO:0000313" key="2">
    <source>
        <dbReference type="EMBL" id="CAB49184.1"/>
    </source>
</evidence>
<dbReference type="PATRIC" id="fig|272844.11.peg.280"/>
<evidence type="ECO:0000259" key="1">
    <source>
        <dbReference type="Pfam" id="PF13649"/>
    </source>
</evidence>
<feature type="domain" description="Methyltransferase" evidence="1">
    <location>
        <begin position="46"/>
        <end position="145"/>
    </location>
</feature>
<dbReference type="EMBL" id="HE613800">
    <property type="protein sequence ID" value="CCE69637.1"/>
    <property type="molecule type" value="Genomic_DNA"/>
</dbReference>
<gene>
    <name evidence="2" type="ordered locus">PAB0179</name>
</gene>
<evidence type="ECO:0000313" key="4">
    <source>
        <dbReference type="Proteomes" id="UP000000810"/>
    </source>
</evidence>
<dbReference type="OrthoDB" id="84950at2157"/>
<dbReference type="PIR" id="A75217">
    <property type="entry name" value="A75217"/>
</dbReference>
<keyword evidence="4" id="KW-1185">Reference proteome</keyword>
<dbReference type="KEGG" id="pab:PAB0179"/>
<reference evidence="2" key="2">
    <citation type="journal article" date="2000" name="J. Mol. Biol.">
        <title>Archaeal homologs of eukaryotic methylation guide small nucleolar RNAs: lessons from the Pyrococcus genomes.</title>
        <authorList>
            <person name="Gaspin C."/>
            <person name="Cavaille J."/>
            <person name="Erauso G."/>
        </authorList>
    </citation>
    <scope>NUCLEOTIDE SEQUENCE</scope>
    <source>
        <strain evidence="2">Orsay</strain>
    </source>
</reference>
<dbReference type="InterPro" id="IPR029063">
    <property type="entry name" value="SAM-dependent_MTases_sf"/>
</dbReference>
<dbReference type="GO" id="GO:0032259">
    <property type="term" value="P:methylation"/>
    <property type="evidence" value="ECO:0007669"/>
    <property type="project" value="UniProtKB-KW"/>
</dbReference>
<dbReference type="RefSeq" id="WP_010867384.1">
    <property type="nucleotide sequence ID" value="NC_000868.1"/>
</dbReference>
<dbReference type="Gene3D" id="3.40.50.150">
    <property type="entry name" value="Vaccinia Virus protein VP39"/>
    <property type="match status" value="1"/>
</dbReference>
<reference evidence="3 5" key="5">
    <citation type="journal article" date="2012" name="Curr. Microbiol.">
        <title>Re-annotation of two hyperthermophilic archaea Pyrococcus abyssi GE5 and Pyrococcus furiosus DSM 3638.</title>
        <authorList>
            <person name="Gao J."/>
            <person name="Wang J."/>
        </authorList>
    </citation>
    <scope>GENOME REANNOTATION</scope>
    <source>
        <strain evidence="3">GE5</strain>
        <strain evidence="5">GE5 / Orsay</strain>
    </source>
</reference>
<dbReference type="Pfam" id="PF13649">
    <property type="entry name" value="Methyltransf_25"/>
    <property type="match status" value="1"/>
</dbReference>
<dbReference type="HOGENOM" id="CLU_084121_0_0_2"/>
<organism evidence="2 4">
    <name type="scientific">Pyrococcus abyssi (strain GE5 / Orsay)</name>
    <dbReference type="NCBI Taxonomy" id="272844"/>
    <lineage>
        <taxon>Archaea</taxon>
        <taxon>Methanobacteriati</taxon>
        <taxon>Methanobacteriota</taxon>
        <taxon>Thermococci</taxon>
        <taxon>Thermococcales</taxon>
        <taxon>Thermococcaceae</taxon>
        <taxon>Pyrococcus</taxon>
    </lineage>
</organism>